<dbReference type="OrthoDB" id="6513042at2759"/>
<comment type="catalytic activity">
    <reaction evidence="11">
        <text>ATP + H2O = ADP + phosphate + H(+)</text>
        <dbReference type="Rhea" id="RHEA:13065"/>
        <dbReference type="ChEBI" id="CHEBI:15377"/>
        <dbReference type="ChEBI" id="CHEBI:15378"/>
        <dbReference type="ChEBI" id="CHEBI:30616"/>
        <dbReference type="ChEBI" id="CHEBI:43474"/>
        <dbReference type="ChEBI" id="CHEBI:456216"/>
        <dbReference type="EC" id="3.6.4.13"/>
    </reaction>
</comment>
<keyword evidence="6" id="KW-0378">Hydrolase</keyword>
<name>A0A9P5NLB8_GYMJU</name>
<feature type="domain" description="DNA2/NAM7 helicase helicase" evidence="12">
    <location>
        <begin position="452"/>
        <end position="548"/>
    </location>
</feature>
<comment type="subcellular location">
    <subcellularLocation>
        <location evidence="1">Cytoplasm</location>
        <location evidence="1">Cytoplasmic ribonucleoprotein granule</location>
    </subcellularLocation>
</comment>
<dbReference type="EC" id="3.6.4.13" evidence="3"/>
<protein>
    <recommendedName>
        <fullName evidence="3">RNA helicase</fullName>
        <ecNumber evidence="3">3.6.4.13</ecNumber>
    </recommendedName>
</protein>
<dbReference type="InterPro" id="IPR041677">
    <property type="entry name" value="DNA2/NAM7_AAA_11"/>
</dbReference>
<dbReference type="Proteomes" id="UP000724874">
    <property type="component" value="Unassembled WGS sequence"/>
</dbReference>
<feature type="domain" description="Helicase MOV-10-like beta-barrel" evidence="14">
    <location>
        <begin position="318"/>
        <end position="398"/>
    </location>
</feature>
<evidence type="ECO:0000256" key="7">
    <source>
        <dbReference type="ARBA" id="ARBA00022806"/>
    </source>
</evidence>
<comment type="similarity">
    <text evidence="2">Belongs to the DNA2/NAM7 helicase family. SDE3 subfamily.</text>
</comment>
<feature type="domain" description="DNA2/NAM7 helicase-like C-terminal" evidence="13">
    <location>
        <begin position="645"/>
        <end position="852"/>
    </location>
</feature>
<evidence type="ECO:0000256" key="8">
    <source>
        <dbReference type="ARBA" id="ARBA00022840"/>
    </source>
</evidence>
<dbReference type="CDD" id="cd18808">
    <property type="entry name" value="SF1_C_Upf1"/>
    <property type="match status" value="1"/>
</dbReference>
<dbReference type="InterPro" id="IPR047187">
    <property type="entry name" value="SF1_C_Upf1"/>
</dbReference>
<dbReference type="InterPro" id="IPR041679">
    <property type="entry name" value="DNA2/NAM7-like_C"/>
</dbReference>
<feature type="domain" description="DNA2/NAM7 helicase helicase" evidence="12">
    <location>
        <begin position="566"/>
        <end position="636"/>
    </location>
</feature>
<evidence type="ECO:0000259" key="13">
    <source>
        <dbReference type="Pfam" id="PF13087"/>
    </source>
</evidence>
<evidence type="ECO:0000256" key="3">
    <source>
        <dbReference type="ARBA" id="ARBA00012552"/>
    </source>
</evidence>
<keyword evidence="8" id="KW-0067">ATP-binding</keyword>
<organism evidence="15 16">
    <name type="scientific">Gymnopilus junonius</name>
    <name type="common">Spectacular rustgill mushroom</name>
    <name type="synonym">Gymnopilus spectabilis subsp. junonius</name>
    <dbReference type="NCBI Taxonomy" id="109634"/>
    <lineage>
        <taxon>Eukaryota</taxon>
        <taxon>Fungi</taxon>
        <taxon>Dikarya</taxon>
        <taxon>Basidiomycota</taxon>
        <taxon>Agaricomycotina</taxon>
        <taxon>Agaricomycetes</taxon>
        <taxon>Agaricomycetidae</taxon>
        <taxon>Agaricales</taxon>
        <taxon>Agaricineae</taxon>
        <taxon>Hymenogastraceae</taxon>
        <taxon>Gymnopilus</taxon>
    </lineage>
</organism>
<evidence type="ECO:0000256" key="4">
    <source>
        <dbReference type="ARBA" id="ARBA00022490"/>
    </source>
</evidence>
<evidence type="ECO:0000256" key="2">
    <source>
        <dbReference type="ARBA" id="ARBA00005601"/>
    </source>
</evidence>
<dbReference type="InterPro" id="IPR027417">
    <property type="entry name" value="P-loop_NTPase"/>
</dbReference>
<evidence type="ECO:0000259" key="14">
    <source>
        <dbReference type="Pfam" id="PF21634"/>
    </source>
</evidence>
<dbReference type="EMBL" id="JADNYJ010000060">
    <property type="protein sequence ID" value="KAF8895854.1"/>
    <property type="molecule type" value="Genomic_DNA"/>
</dbReference>
<dbReference type="Pfam" id="PF13087">
    <property type="entry name" value="AAA_12"/>
    <property type="match status" value="1"/>
</dbReference>
<evidence type="ECO:0000313" key="15">
    <source>
        <dbReference type="EMBL" id="KAF8895854.1"/>
    </source>
</evidence>
<evidence type="ECO:0000256" key="11">
    <source>
        <dbReference type="ARBA" id="ARBA00047984"/>
    </source>
</evidence>
<dbReference type="GO" id="GO:0036464">
    <property type="term" value="C:cytoplasmic ribonucleoprotein granule"/>
    <property type="evidence" value="ECO:0007669"/>
    <property type="project" value="UniProtKB-SubCell"/>
</dbReference>
<keyword evidence="4" id="KW-0963">Cytoplasm</keyword>
<dbReference type="Pfam" id="PF21634">
    <property type="entry name" value="MOV-10_beta-barrel"/>
    <property type="match status" value="1"/>
</dbReference>
<dbReference type="GO" id="GO:0016787">
    <property type="term" value="F:hydrolase activity"/>
    <property type="evidence" value="ECO:0007669"/>
    <property type="project" value="UniProtKB-KW"/>
</dbReference>
<dbReference type="GO" id="GO:0032574">
    <property type="term" value="F:5'-3' RNA helicase activity"/>
    <property type="evidence" value="ECO:0007669"/>
    <property type="project" value="InterPro"/>
</dbReference>
<keyword evidence="7 15" id="KW-0347">Helicase</keyword>
<evidence type="ECO:0000256" key="1">
    <source>
        <dbReference type="ARBA" id="ARBA00004331"/>
    </source>
</evidence>
<dbReference type="PANTHER" id="PTHR45418">
    <property type="entry name" value="CANCER/TESTIS ANTIGEN 55"/>
    <property type="match status" value="1"/>
</dbReference>
<proteinExistence type="inferred from homology"/>
<dbReference type="Pfam" id="PF13086">
    <property type="entry name" value="AAA_11"/>
    <property type="match status" value="2"/>
</dbReference>
<keyword evidence="10" id="KW-0943">RNA-mediated gene silencing</keyword>
<comment type="caution">
    <text evidence="15">The sequence shown here is derived from an EMBL/GenBank/DDBJ whole genome shotgun (WGS) entry which is preliminary data.</text>
</comment>
<reference evidence="15" key="1">
    <citation type="submission" date="2020-11" db="EMBL/GenBank/DDBJ databases">
        <authorList>
            <consortium name="DOE Joint Genome Institute"/>
            <person name="Ahrendt S."/>
            <person name="Riley R."/>
            <person name="Andreopoulos W."/>
            <person name="LaButti K."/>
            <person name="Pangilinan J."/>
            <person name="Ruiz-duenas F.J."/>
            <person name="Barrasa J.M."/>
            <person name="Sanchez-Garcia M."/>
            <person name="Camarero S."/>
            <person name="Miyauchi S."/>
            <person name="Serrano A."/>
            <person name="Linde D."/>
            <person name="Babiker R."/>
            <person name="Drula E."/>
            <person name="Ayuso-Fernandez I."/>
            <person name="Pacheco R."/>
            <person name="Padilla G."/>
            <person name="Ferreira P."/>
            <person name="Barriuso J."/>
            <person name="Kellner H."/>
            <person name="Castanera R."/>
            <person name="Alfaro M."/>
            <person name="Ramirez L."/>
            <person name="Pisabarro A.G."/>
            <person name="Kuo A."/>
            <person name="Tritt A."/>
            <person name="Lipzen A."/>
            <person name="He G."/>
            <person name="Yan M."/>
            <person name="Ng V."/>
            <person name="Cullen D."/>
            <person name="Martin F."/>
            <person name="Rosso M.-N."/>
            <person name="Henrissat B."/>
            <person name="Hibbett D."/>
            <person name="Martinez A.T."/>
            <person name="Grigoriev I.V."/>
        </authorList>
    </citation>
    <scope>NUCLEOTIDE SEQUENCE</scope>
    <source>
        <strain evidence="15">AH 44721</strain>
    </source>
</reference>
<evidence type="ECO:0000256" key="5">
    <source>
        <dbReference type="ARBA" id="ARBA00022741"/>
    </source>
</evidence>
<dbReference type="PANTHER" id="PTHR45418:SF1">
    <property type="entry name" value="CANCER_TESTIS ANTIGEN 55"/>
    <property type="match status" value="1"/>
</dbReference>
<sequence length="936" mass="104858">MALALMKRAHSSTTSLTVRPAAAYLEVIMPIKATSSQAGVKEDAIEPQEGLTRGNVKHCDICHVSVPLDAWPSHAQGPKHRSRETYAKYKSVLGETEKDKNGLVVLGDLDLGYVDPHSASLQSDRRRIVEIKSSQVLCHSTLLQVNLAASQGASRIASAFSVAVSGTVRKISSRPLITIGRYEDRVEFLFEDTQLKKRFIISRLLKATVGNKADHEALMPIAPYVPRVRTTRRPVREVVEGIKPPALNAVPYVGHLPKAAIPPQLQTILSSSQSTKQITAQVQKIYIPDVFDSTSYDRLFKHLLWIEECKMEQDLEHYDILNVQLRKHNSYYYLDVPGLAEKRPSVLVGDRILVQEQGATDGRWYEGHVHFVRQAEVGLRFHGSFARYSESSRFHVRFRLNRVPIRRQHQALDTAFNEDRILFPLMGNVSPLLLPQFGQTGMKLYNKIIASNPPQLQAIASIVSLPPGSPPFVVFGPPGTGKTVTIIEAVLQILATNRQAKILACAPSNSAGDLIATRLRTQLNKDTLFRFYAPSRFKDQVPDELRDFTYTTADGHFSVPPMAKMKQFRVIITTCISASVASGIGMPRGHFSHIFIDEAGQATEPEAFVSIKTMADPKMNVILSGDPKQLGPIIRSGIARELGLEKSYLERLMNRDAYHLRTCYGKSVVKLTKNFRSHAAILKFPNERFYDNELEPSATPALINAYINFPLLPSKKFPIIFHSVSGKDDREASSPSFFNIDEVLQIKSYVEQLKADRRFRTTDADIGVIAPYHAQVQKLKKTLRPIAEDVKVGSVEEFQGQERKVILISTVRSSKEFVEYDLKHTLGFVANPRRFNVAVTRAQALLIVVGDPQVLSLDPLWRSFLNYIYLNGGWVGPDIPWDPKATIDEAGGYDKAVRAAAQLDMNEFARRMESLTMAEVEEDVDTNVDRPWRDME</sequence>
<evidence type="ECO:0000256" key="6">
    <source>
        <dbReference type="ARBA" id="ARBA00022801"/>
    </source>
</evidence>
<evidence type="ECO:0000256" key="9">
    <source>
        <dbReference type="ARBA" id="ARBA00022884"/>
    </source>
</evidence>
<keyword evidence="16" id="KW-1185">Reference proteome</keyword>
<dbReference type="GO" id="GO:0031047">
    <property type="term" value="P:regulatory ncRNA-mediated gene silencing"/>
    <property type="evidence" value="ECO:0007669"/>
    <property type="project" value="UniProtKB-KW"/>
</dbReference>
<keyword evidence="5" id="KW-0547">Nucleotide-binding</keyword>
<dbReference type="SUPFAM" id="SSF52540">
    <property type="entry name" value="P-loop containing nucleoside triphosphate hydrolases"/>
    <property type="match status" value="1"/>
</dbReference>
<dbReference type="GO" id="GO:0005524">
    <property type="term" value="F:ATP binding"/>
    <property type="evidence" value="ECO:0007669"/>
    <property type="project" value="UniProtKB-KW"/>
</dbReference>
<dbReference type="CDD" id="cd18038">
    <property type="entry name" value="DEXXQc_Helz-like"/>
    <property type="match status" value="1"/>
</dbReference>
<dbReference type="GO" id="GO:0003723">
    <property type="term" value="F:RNA binding"/>
    <property type="evidence" value="ECO:0007669"/>
    <property type="project" value="UniProtKB-KW"/>
</dbReference>
<accession>A0A9P5NLB8</accession>
<dbReference type="InterPro" id="IPR049080">
    <property type="entry name" value="MOV-10-like_beta-barrel"/>
</dbReference>
<dbReference type="Gene3D" id="3.40.50.300">
    <property type="entry name" value="P-loop containing nucleotide triphosphate hydrolases"/>
    <property type="match status" value="2"/>
</dbReference>
<gene>
    <name evidence="15" type="ORF">CPB84DRAFT_1815920</name>
</gene>
<evidence type="ECO:0000259" key="12">
    <source>
        <dbReference type="Pfam" id="PF13086"/>
    </source>
</evidence>
<dbReference type="FunFam" id="3.40.50.300:FF:000608">
    <property type="entry name" value="Mov10 RISC complex RNA helicase"/>
    <property type="match status" value="1"/>
</dbReference>
<dbReference type="InterPro" id="IPR026122">
    <property type="entry name" value="MOV-10/SDE3_DEXXQ/H-box"/>
</dbReference>
<keyword evidence="9" id="KW-0694">RNA-binding</keyword>
<dbReference type="AlphaFoldDB" id="A0A9P5NLB8"/>
<evidence type="ECO:0000313" key="16">
    <source>
        <dbReference type="Proteomes" id="UP000724874"/>
    </source>
</evidence>
<evidence type="ECO:0000256" key="10">
    <source>
        <dbReference type="ARBA" id="ARBA00023158"/>
    </source>
</evidence>